<dbReference type="GeneID" id="19128042"/>
<dbReference type="HOGENOM" id="CLU_2885442_0_0_1"/>
<dbReference type="RefSeq" id="XP_007686865.1">
    <property type="nucleotide sequence ID" value="XM_007688675.1"/>
</dbReference>
<accession>W6ZGW1</accession>
<evidence type="ECO:0000313" key="1">
    <source>
        <dbReference type="EMBL" id="EUC46664.1"/>
    </source>
</evidence>
<sequence length="63" mass="7025">LTAVHRLLTSEMVFCGCTESDGLRLLTTSATIDHGFGRESTETDCKFMRPRSFRGWPESVSTV</sequence>
<organism evidence="1 2">
    <name type="scientific">Bipolaris oryzae ATCC 44560</name>
    <dbReference type="NCBI Taxonomy" id="930090"/>
    <lineage>
        <taxon>Eukaryota</taxon>
        <taxon>Fungi</taxon>
        <taxon>Dikarya</taxon>
        <taxon>Ascomycota</taxon>
        <taxon>Pezizomycotina</taxon>
        <taxon>Dothideomycetes</taxon>
        <taxon>Pleosporomycetidae</taxon>
        <taxon>Pleosporales</taxon>
        <taxon>Pleosporineae</taxon>
        <taxon>Pleosporaceae</taxon>
        <taxon>Bipolaris</taxon>
    </lineage>
</organism>
<keyword evidence="2" id="KW-1185">Reference proteome</keyword>
<dbReference type="EMBL" id="KI963963">
    <property type="protein sequence ID" value="EUC46664.1"/>
    <property type="molecule type" value="Genomic_DNA"/>
</dbReference>
<dbReference type="AlphaFoldDB" id="W6ZGW1"/>
<evidence type="ECO:0000313" key="2">
    <source>
        <dbReference type="Proteomes" id="UP000054032"/>
    </source>
</evidence>
<proteinExistence type="predicted"/>
<dbReference type="Proteomes" id="UP000054032">
    <property type="component" value="Unassembled WGS sequence"/>
</dbReference>
<dbReference type="KEGG" id="bor:COCMIDRAFT_92268"/>
<reference evidence="1 2" key="1">
    <citation type="journal article" date="2013" name="PLoS Genet.">
        <title>Comparative genome structure, secondary metabolite, and effector coding capacity across Cochliobolus pathogens.</title>
        <authorList>
            <person name="Condon B.J."/>
            <person name="Leng Y."/>
            <person name="Wu D."/>
            <person name="Bushley K.E."/>
            <person name="Ohm R.A."/>
            <person name="Otillar R."/>
            <person name="Martin J."/>
            <person name="Schackwitz W."/>
            <person name="Grimwood J."/>
            <person name="MohdZainudin N."/>
            <person name="Xue C."/>
            <person name="Wang R."/>
            <person name="Manning V.A."/>
            <person name="Dhillon B."/>
            <person name="Tu Z.J."/>
            <person name="Steffenson B.J."/>
            <person name="Salamov A."/>
            <person name="Sun H."/>
            <person name="Lowry S."/>
            <person name="LaButti K."/>
            <person name="Han J."/>
            <person name="Copeland A."/>
            <person name="Lindquist E."/>
            <person name="Barry K."/>
            <person name="Schmutz J."/>
            <person name="Baker S.E."/>
            <person name="Ciuffetti L.M."/>
            <person name="Grigoriev I.V."/>
            <person name="Zhong S."/>
            <person name="Turgeon B.G."/>
        </authorList>
    </citation>
    <scope>NUCLEOTIDE SEQUENCE [LARGE SCALE GENOMIC DNA]</scope>
    <source>
        <strain evidence="1 2">ATCC 44560</strain>
    </source>
</reference>
<protein>
    <submittedName>
        <fullName evidence="1">Uncharacterized protein</fullName>
    </submittedName>
</protein>
<gene>
    <name evidence="1" type="ORF">COCMIDRAFT_92268</name>
</gene>
<name>W6ZGW1_COCMI</name>
<feature type="non-terminal residue" evidence="1">
    <location>
        <position position="1"/>
    </location>
</feature>